<evidence type="ECO:0000256" key="2">
    <source>
        <dbReference type="ARBA" id="ARBA00022448"/>
    </source>
</evidence>
<dbReference type="RefSeq" id="WP_200612153.1">
    <property type="nucleotide sequence ID" value="NZ_JAEHHL010000010.1"/>
</dbReference>
<feature type="transmembrane region" description="Helical" evidence="9">
    <location>
        <begin position="50"/>
        <end position="71"/>
    </location>
</feature>
<evidence type="ECO:0000313" key="12">
    <source>
        <dbReference type="Proteomes" id="UP000655420"/>
    </source>
</evidence>
<dbReference type="GO" id="GO:0022857">
    <property type="term" value="F:transmembrane transporter activity"/>
    <property type="evidence" value="ECO:0007669"/>
    <property type="project" value="UniProtKB-UniRule"/>
</dbReference>
<evidence type="ECO:0000256" key="8">
    <source>
        <dbReference type="ARBA" id="ARBA00038436"/>
    </source>
</evidence>
<comment type="subunit">
    <text evidence="9">The complex comprises the extracytoplasmic solute receptor protein and the two transmembrane proteins.</text>
</comment>
<evidence type="ECO:0000256" key="4">
    <source>
        <dbReference type="ARBA" id="ARBA00022519"/>
    </source>
</evidence>
<keyword evidence="5 9" id="KW-0812">Transmembrane</keyword>
<dbReference type="InterPro" id="IPR055348">
    <property type="entry name" value="DctQ"/>
</dbReference>
<protein>
    <recommendedName>
        <fullName evidence="9">TRAP transporter small permease protein</fullName>
    </recommendedName>
</protein>
<evidence type="ECO:0000313" key="11">
    <source>
        <dbReference type="EMBL" id="MBK0400745.1"/>
    </source>
</evidence>
<accession>A0A8J7SJ53</accession>
<comment type="subcellular location">
    <subcellularLocation>
        <location evidence="1 9">Cell inner membrane</location>
        <topology evidence="1 9">Multi-pass membrane protein</topology>
    </subcellularLocation>
</comment>
<keyword evidence="6 9" id="KW-1133">Transmembrane helix</keyword>
<evidence type="ECO:0000256" key="3">
    <source>
        <dbReference type="ARBA" id="ARBA00022475"/>
    </source>
</evidence>
<evidence type="ECO:0000256" key="5">
    <source>
        <dbReference type="ARBA" id="ARBA00022692"/>
    </source>
</evidence>
<dbReference type="EMBL" id="JAEHHL010000010">
    <property type="protein sequence ID" value="MBK0400745.1"/>
    <property type="molecule type" value="Genomic_DNA"/>
</dbReference>
<feature type="transmembrane region" description="Helical" evidence="9">
    <location>
        <begin position="158"/>
        <end position="176"/>
    </location>
</feature>
<reference evidence="11" key="1">
    <citation type="submission" date="2020-12" db="EMBL/GenBank/DDBJ databases">
        <title>Bacterial taxonomy.</title>
        <authorList>
            <person name="Pan X."/>
        </authorList>
    </citation>
    <scope>NUCLEOTIDE SEQUENCE</scope>
    <source>
        <strain evidence="11">M0105</strain>
    </source>
</reference>
<dbReference type="PANTHER" id="PTHR35011">
    <property type="entry name" value="2,3-DIKETO-L-GULONATE TRAP TRANSPORTER SMALL PERMEASE PROTEIN YIAM"/>
    <property type="match status" value="1"/>
</dbReference>
<comment type="function">
    <text evidence="9">Part of the tripartite ATP-independent periplasmic (TRAP) transport system.</text>
</comment>
<evidence type="ECO:0000259" key="10">
    <source>
        <dbReference type="Pfam" id="PF04290"/>
    </source>
</evidence>
<evidence type="ECO:0000256" key="9">
    <source>
        <dbReference type="RuleBase" id="RU369079"/>
    </source>
</evidence>
<gene>
    <name evidence="11" type="ORF">H0I76_16215</name>
</gene>
<comment type="caution">
    <text evidence="11">The sequence shown here is derived from an EMBL/GenBank/DDBJ whole genome shotgun (WGS) entry which is preliminary data.</text>
</comment>
<keyword evidence="12" id="KW-1185">Reference proteome</keyword>
<dbReference type="GO" id="GO:0005886">
    <property type="term" value="C:plasma membrane"/>
    <property type="evidence" value="ECO:0007669"/>
    <property type="project" value="UniProtKB-SubCell"/>
</dbReference>
<dbReference type="GO" id="GO:0015740">
    <property type="term" value="P:C4-dicarboxylate transport"/>
    <property type="evidence" value="ECO:0007669"/>
    <property type="project" value="TreeGrafter"/>
</dbReference>
<sequence>MSGHYEARTTLGRVINEIEETLIAVFLGLMTVITFVNVVARYVFNANVLWALEATVFLFAWLVLFGVSYCVKITAHLGVDALVSVFSPPIRRVITMFALIATLAYAVLLLVGSWDYWYKFATTASFLEVNDVPFPDWIQIALGLTDEGEPLYDYLPRYIPYFILPFGMALFLARLLEAGWDIITGRRTMLIASHEVEEMLEEVAAQRKED</sequence>
<dbReference type="Pfam" id="PF04290">
    <property type="entry name" value="DctQ"/>
    <property type="match status" value="1"/>
</dbReference>
<dbReference type="AlphaFoldDB" id="A0A8J7SJ53"/>
<dbReference type="InterPro" id="IPR007387">
    <property type="entry name" value="TRAP_DctQ"/>
</dbReference>
<comment type="similarity">
    <text evidence="8 9">Belongs to the TRAP transporter small permease family.</text>
</comment>
<name>A0A8J7SJ53_9RHOB</name>
<dbReference type="PANTHER" id="PTHR35011:SF2">
    <property type="entry name" value="2,3-DIKETO-L-GULONATE TRAP TRANSPORTER SMALL PERMEASE PROTEIN YIAM"/>
    <property type="match status" value="1"/>
</dbReference>
<feature type="transmembrane region" description="Helical" evidence="9">
    <location>
        <begin position="92"/>
        <end position="114"/>
    </location>
</feature>
<evidence type="ECO:0000256" key="6">
    <source>
        <dbReference type="ARBA" id="ARBA00022989"/>
    </source>
</evidence>
<evidence type="ECO:0000256" key="1">
    <source>
        <dbReference type="ARBA" id="ARBA00004429"/>
    </source>
</evidence>
<evidence type="ECO:0000256" key="7">
    <source>
        <dbReference type="ARBA" id="ARBA00023136"/>
    </source>
</evidence>
<keyword evidence="7 9" id="KW-0472">Membrane</keyword>
<keyword evidence="3" id="KW-1003">Cell membrane</keyword>
<proteinExistence type="inferred from homology"/>
<feature type="domain" description="Tripartite ATP-independent periplasmic transporters DctQ component" evidence="10">
    <location>
        <begin position="30"/>
        <end position="181"/>
    </location>
</feature>
<keyword evidence="4 9" id="KW-0997">Cell inner membrane</keyword>
<organism evidence="11 12">
    <name type="scientific">Thermohalobaculum xanthum</name>
    <dbReference type="NCBI Taxonomy" id="2753746"/>
    <lineage>
        <taxon>Bacteria</taxon>
        <taxon>Pseudomonadati</taxon>
        <taxon>Pseudomonadota</taxon>
        <taxon>Alphaproteobacteria</taxon>
        <taxon>Rhodobacterales</taxon>
        <taxon>Paracoccaceae</taxon>
        <taxon>Thermohalobaculum</taxon>
    </lineage>
</organism>
<dbReference type="Proteomes" id="UP000655420">
    <property type="component" value="Unassembled WGS sequence"/>
</dbReference>
<keyword evidence="2 9" id="KW-0813">Transport</keyword>
<feature type="transmembrane region" description="Helical" evidence="9">
    <location>
        <begin position="21"/>
        <end position="44"/>
    </location>
</feature>